<evidence type="ECO:0000256" key="6">
    <source>
        <dbReference type="ARBA" id="ARBA00022741"/>
    </source>
</evidence>
<dbReference type="CDD" id="cd05403">
    <property type="entry name" value="NT_KNTase_like"/>
    <property type="match status" value="1"/>
</dbReference>
<dbReference type="GO" id="GO:0005524">
    <property type="term" value="F:ATP binding"/>
    <property type="evidence" value="ECO:0007669"/>
    <property type="project" value="UniProtKB-KW"/>
</dbReference>
<dbReference type="SUPFAM" id="SSF81301">
    <property type="entry name" value="Nucleotidyltransferase"/>
    <property type="match status" value="1"/>
</dbReference>
<accession>B4VYU2</accession>
<evidence type="ECO:0000256" key="3">
    <source>
        <dbReference type="ARBA" id="ARBA00022679"/>
    </source>
</evidence>
<keyword evidence="5" id="KW-0479">Metal-binding</keyword>
<evidence type="ECO:0000256" key="7">
    <source>
        <dbReference type="ARBA" id="ARBA00022840"/>
    </source>
</evidence>
<proteinExistence type="inferred from homology"/>
<dbReference type="PANTHER" id="PTHR33571:SF12">
    <property type="entry name" value="BSL3053 PROTEIN"/>
    <property type="match status" value="1"/>
</dbReference>
<dbReference type="PANTHER" id="PTHR33571">
    <property type="entry name" value="SSL8005 PROTEIN"/>
    <property type="match status" value="1"/>
</dbReference>
<evidence type="ECO:0000259" key="10">
    <source>
        <dbReference type="Pfam" id="PF01909"/>
    </source>
</evidence>
<evidence type="ECO:0000313" key="12">
    <source>
        <dbReference type="Proteomes" id="UP000003835"/>
    </source>
</evidence>
<dbReference type="GO" id="GO:0016779">
    <property type="term" value="F:nucleotidyltransferase activity"/>
    <property type="evidence" value="ECO:0007669"/>
    <property type="project" value="UniProtKB-KW"/>
</dbReference>
<evidence type="ECO:0000256" key="1">
    <source>
        <dbReference type="ARBA" id="ARBA00001946"/>
    </source>
</evidence>
<comment type="similarity">
    <text evidence="9">Belongs to the MntA antitoxin family.</text>
</comment>
<organism evidence="11 12">
    <name type="scientific">Coleofasciculus chthonoplastes PCC 7420</name>
    <dbReference type="NCBI Taxonomy" id="118168"/>
    <lineage>
        <taxon>Bacteria</taxon>
        <taxon>Bacillati</taxon>
        <taxon>Cyanobacteriota</taxon>
        <taxon>Cyanophyceae</taxon>
        <taxon>Coleofasciculales</taxon>
        <taxon>Coleofasciculaceae</taxon>
        <taxon>Coleofasciculus</taxon>
    </lineage>
</organism>
<keyword evidence="3" id="KW-0808">Transferase</keyword>
<keyword evidence="8" id="KW-0460">Magnesium</keyword>
<gene>
    <name evidence="11" type="ORF">MC7420_3291</name>
</gene>
<dbReference type="InterPro" id="IPR002934">
    <property type="entry name" value="Polymerase_NTP_transf_dom"/>
</dbReference>
<sequence length="118" mass="13368">MNYLGSSTLTAQIPIAHGLMISGESLKKICQHWQIVELSLFGSILREDFNVDSDIDVLVEFAAAARITFFDLDVIEQQLSQLFNRPVDVVTKPAIQQSHNPIRRQNILANSKVIYEQR</sequence>
<dbReference type="STRING" id="118168.MC7420_3291"/>
<keyword evidence="7" id="KW-0067">ATP-binding</keyword>
<evidence type="ECO:0000256" key="5">
    <source>
        <dbReference type="ARBA" id="ARBA00022723"/>
    </source>
</evidence>
<dbReference type="Pfam" id="PF01909">
    <property type="entry name" value="NTP_transf_2"/>
    <property type="match status" value="1"/>
</dbReference>
<dbReference type="HOGENOM" id="CLU_130257_4_1_3"/>
<dbReference type="eggNOG" id="COG1669">
    <property type="taxonomic scope" value="Bacteria"/>
</dbReference>
<evidence type="ECO:0000313" key="11">
    <source>
        <dbReference type="EMBL" id="EDX72845.1"/>
    </source>
</evidence>
<reference evidence="11 12" key="1">
    <citation type="submission" date="2008-07" db="EMBL/GenBank/DDBJ databases">
        <authorList>
            <person name="Tandeau de Marsac N."/>
            <person name="Ferriera S."/>
            <person name="Johnson J."/>
            <person name="Kravitz S."/>
            <person name="Beeson K."/>
            <person name="Sutton G."/>
            <person name="Rogers Y.-H."/>
            <person name="Friedman R."/>
            <person name="Frazier M."/>
            <person name="Venter J.C."/>
        </authorList>
    </citation>
    <scope>NUCLEOTIDE SEQUENCE [LARGE SCALE GENOMIC DNA]</scope>
    <source>
        <strain evidence="11 12">PCC 7420</strain>
    </source>
</reference>
<dbReference type="Gene3D" id="3.30.460.10">
    <property type="entry name" value="Beta Polymerase, domain 2"/>
    <property type="match status" value="1"/>
</dbReference>
<evidence type="ECO:0000256" key="9">
    <source>
        <dbReference type="ARBA" id="ARBA00038276"/>
    </source>
</evidence>
<dbReference type="Proteomes" id="UP000003835">
    <property type="component" value="Unassembled WGS sequence"/>
</dbReference>
<keyword evidence="2" id="KW-1277">Toxin-antitoxin system</keyword>
<keyword evidence="6" id="KW-0547">Nucleotide-binding</keyword>
<keyword evidence="4" id="KW-0548">Nucleotidyltransferase</keyword>
<feature type="domain" description="Polymerase nucleotidyl transferase" evidence="10">
    <location>
        <begin position="26"/>
        <end position="101"/>
    </location>
</feature>
<evidence type="ECO:0000256" key="2">
    <source>
        <dbReference type="ARBA" id="ARBA00022649"/>
    </source>
</evidence>
<evidence type="ECO:0000256" key="4">
    <source>
        <dbReference type="ARBA" id="ARBA00022695"/>
    </source>
</evidence>
<dbReference type="EMBL" id="DS989861">
    <property type="protein sequence ID" value="EDX72845.1"/>
    <property type="molecule type" value="Genomic_DNA"/>
</dbReference>
<dbReference type="InterPro" id="IPR052038">
    <property type="entry name" value="Type-VII_TA_antitoxin"/>
</dbReference>
<name>B4VYU2_9CYAN</name>
<dbReference type="RefSeq" id="WP_006103986.1">
    <property type="nucleotide sequence ID" value="NZ_DS989861.1"/>
</dbReference>
<keyword evidence="12" id="KW-1185">Reference proteome</keyword>
<dbReference type="AlphaFoldDB" id="B4VYU2"/>
<dbReference type="GO" id="GO:0046872">
    <property type="term" value="F:metal ion binding"/>
    <property type="evidence" value="ECO:0007669"/>
    <property type="project" value="UniProtKB-KW"/>
</dbReference>
<dbReference type="InterPro" id="IPR043519">
    <property type="entry name" value="NT_sf"/>
</dbReference>
<protein>
    <recommendedName>
        <fullName evidence="10">Polymerase nucleotidyl transferase domain-containing protein</fullName>
    </recommendedName>
</protein>
<evidence type="ECO:0000256" key="8">
    <source>
        <dbReference type="ARBA" id="ARBA00022842"/>
    </source>
</evidence>
<comment type="cofactor">
    <cofactor evidence="1">
        <name>Mg(2+)</name>
        <dbReference type="ChEBI" id="CHEBI:18420"/>
    </cofactor>
</comment>